<accession>A0A7S4EN87</accession>
<evidence type="ECO:0000259" key="4">
    <source>
        <dbReference type="PROSITE" id="PS50800"/>
    </source>
</evidence>
<keyword evidence="1" id="KW-0862">Zinc</keyword>
<keyword evidence="1" id="KW-0863">Zinc-finger</keyword>
<organism evidence="5">
    <name type="scientific">Pseudo-nitzschia australis</name>
    <dbReference type="NCBI Taxonomy" id="44445"/>
    <lineage>
        <taxon>Eukaryota</taxon>
        <taxon>Sar</taxon>
        <taxon>Stramenopiles</taxon>
        <taxon>Ochrophyta</taxon>
        <taxon>Bacillariophyta</taxon>
        <taxon>Bacillariophyceae</taxon>
        <taxon>Bacillariophycidae</taxon>
        <taxon>Bacillariales</taxon>
        <taxon>Bacillariaceae</taxon>
        <taxon>Pseudo-nitzschia</taxon>
    </lineage>
</organism>
<evidence type="ECO:0000313" key="5">
    <source>
        <dbReference type="EMBL" id="CAE0724581.1"/>
    </source>
</evidence>
<dbReference type="GO" id="GO:0008270">
    <property type="term" value="F:zinc ion binding"/>
    <property type="evidence" value="ECO:0007669"/>
    <property type="project" value="UniProtKB-KW"/>
</dbReference>
<dbReference type="PANTHER" id="PTHR14134">
    <property type="entry name" value="E3 UBIQUITIN-PROTEIN LIGASE RAD18"/>
    <property type="match status" value="1"/>
</dbReference>
<dbReference type="GO" id="GO:0005634">
    <property type="term" value="C:nucleus"/>
    <property type="evidence" value="ECO:0007669"/>
    <property type="project" value="TreeGrafter"/>
</dbReference>
<keyword evidence="1" id="KW-0479">Metal-binding</keyword>
<dbReference type="PROSITE" id="PS50089">
    <property type="entry name" value="ZF_RING_2"/>
    <property type="match status" value="1"/>
</dbReference>
<name>A0A7S4EN87_9STRA</name>
<reference evidence="5" key="1">
    <citation type="submission" date="2021-01" db="EMBL/GenBank/DDBJ databases">
        <authorList>
            <person name="Corre E."/>
            <person name="Pelletier E."/>
            <person name="Niang G."/>
            <person name="Scheremetjew M."/>
            <person name="Finn R."/>
            <person name="Kale V."/>
            <person name="Holt S."/>
            <person name="Cochrane G."/>
            <person name="Meng A."/>
            <person name="Brown T."/>
            <person name="Cohen L."/>
        </authorList>
    </citation>
    <scope>NUCLEOTIDE SEQUENCE</scope>
    <source>
        <strain evidence="5">10249 10 AB</strain>
    </source>
</reference>
<dbReference type="InterPro" id="IPR039577">
    <property type="entry name" value="Rad18"/>
</dbReference>
<dbReference type="Pfam" id="PF02037">
    <property type="entry name" value="SAP"/>
    <property type="match status" value="1"/>
</dbReference>
<dbReference type="GO" id="GO:0006301">
    <property type="term" value="P:DNA damage tolerance"/>
    <property type="evidence" value="ECO:0007669"/>
    <property type="project" value="InterPro"/>
</dbReference>
<dbReference type="GO" id="GO:0006513">
    <property type="term" value="P:protein monoubiquitination"/>
    <property type="evidence" value="ECO:0007669"/>
    <property type="project" value="InterPro"/>
</dbReference>
<dbReference type="EMBL" id="HBIX01025166">
    <property type="protein sequence ID" value="CAE0724581.1"/>
    <property type="molecule type" value="Transcribed_RNA"/>
</dbReference>
<dbReference type="GO" id="GO:0061630">
    <property type="term" value="F:ubiquitin protein ligase activity"/>
    <property type="evidence" value="ECO:0007669"/>
    <property type="project" value="InterPro"/>
</dbReference>
<proteinExistence type="predicted"/>
<feature type="compositionally biased region" description="Polar residues" evidence="2">
    <location>
        <begin position="287"/>
        <end position="296"/>
    </location>
</feature>
<evidence type="ECO:0000256" key="1">
    <source>
        <dbReference type="PROSITE-ProRule" id="PRU00175"/>
    </source>
</evidence>
<evidence type="ECO:0000259" key="3">
    <source>
        <dbReference type="PROSITE" id="PS50089"/>
    </source>
</evidence>
<dbReference type="CDD" id="cd16449">
    <property type="entry name" value="RING-HC"/>
    <property type="match status" value="1"/>
</dbReference>
<dbReference type="InterPro" id="IPR003034">
    <property type="entry name" value="SAP_dom"/>
</dbReference>
<dbReference type="Gene3D" id="3.30.40.10">
    <property type="entry name" value="Zinc/RING finger domain, C3HC4 (zinc finger)"/>
    <property type="match status" value="1"/>
</dbReference>
<dbReference type="PANTHER" id="PTHR14134:SF2">
    <property type="entry name" value="E3 UBIQUITIN-PROTEIN LIGASE RAD18"/>
    <property type="match status" value="1"/>
</dbReference>
<feature type="region of interest" description="Disordered" evidence="2">
    <location>
        <begin position="461"/>
        <end position="541"/>
    </location>
</feature>
<protein>
    <recommendedName>
        <fullName evidence="6">RING-type domain-containing protein</fullName>
    </recommendedName>
</protein>
<feature type="domain" description="SAP" evidence="4">
    <location>
        <begin position="131"/>
        <end position="165"/>
    </location>
</feature>
<dbReference type="SMART" id="SM00184">
    <property type="entry name" value="RING"/>
    <property type="match status" value="1"/>
</dbReference>
<dbReference type="GO" id="GO:0003697">
    <property type="term" value="F:single-stranded DNA binding"/>
    <property type="evidence" value="ECO:0007669"/>
    <property type="project" value="InterPro"/>
</dbReference>
<evidence type="ECO:0000256" key="2">
    <source>
        <dbReference type="SAM" id="MobiDB-lite"/>
    </source>
</evidence>
<sequence length="541" mass="60759">MKNQTAGMEKSDEGALSREDVIVPKDLECLICGDLFENAVSVEACGHTFCSICFRIHYREAKDKKCPLCKIHLVNDIRRVLVANQGAQKRVREFKCNHPLLLPSSPFRNTRSNIQEAPIHERMQPRNYSMMLKNGKKELQKVCKAYDLPSSGNEQELVDRLRYFQCMWDAELDSIYTPLKPSELAAKFKRKERLEREEKSRAIMTGSINTSKHMKKLTSSLLNGNARSDQKVRNDKKISCTSSGNVKFDIKFRDTFAALIAQGRNHMKKGPGCPRRIYDDDHIHDNPASTTHSPGNDNEKDTITYEKNDEHIDRDNDSAENIYAVTRANSKISKQTRDDGSTMIGSSFEHRLSRKSMKRPLNNPYIEQRNQHKKTQGFFGVVGNNMLGGNITKMATVTTTICGQLKPAPSQNGTTIYNPYKKKQRTAPSKAITGVHEKVGNLGSTTLSSQKKSYMFAISPYNSQSSSKKPPDQPPLVQEDGVNSATNVGSDKIHPNKSLGTRSTEISSQDDGSVSNRITQTPPKKLAIRNPYLKSCGKKNR</sequence>
<feature type="region of interest" description="Disordered" evidence="2">
    <location>
        <begin position="281"/>
        <end position="300"/>
    </location>
</feature>
<evidence type="ECO:0008006" key="6">
    <source>
        <dbReference type="Google" id="ProtNLM"/>
    </source>
</evidence>
<dbReference type="InterPro" id="IPR013083">
    <property type="entry name" value="Znf_RING/FYVE/PHD"/>
</dbReference>
<dbReference type="InterPro" id="IPR001841">
    <property type="entry name" value="Znf_RING"/>
</dbReference>
<dbReference type="AlphaFoldDB" id="A0A7S4EN87"/>
<dbReference type="GO" id="GO:0097505">
    <property type="term" value="C:Rad6-Rad18 complex"/>
    <property type="evidence" value="ECO:0007669"/>
    <property type="project" value="TreeGrafter"/>
</dbReference>
<dbReference type="PROSITE" id="PS50800">
    <property type="entry name" value="SAP"/>
    <property type="match status" value="1"/>
</dbReference>
<gene>
    <name evidence="5" type="ORF">PAUS00366_LOCUS17338</name>
</gene>
<feature type="domain" description="RING-type" evidence="3">
    <location>
        <begin position="29"/>
        <end position="70"/>
    </location>
</feature>
<dbReference type="SUPFAM" id="SSF57850">
    <property type="entry name" value="RING/U-box"/>
    <property type="match status" value="1"/>
</dbReference>
<feature type="compositionally biased region" description="Polar residues" evidence="2">
    <location>
        <begin position="498"/>
        <end position="522"/>
    </location>
</feature>
<dbReference type="Pfam" id="PF13923">
    <property type="entry name" value="zf-C3HC4_2"/>
    <property type="match status" value="1"/>
</dbReference>